<dbReference type="GO" id="GO:0016853">
    <property type="term" value="F:isomerase activity"/>
    <property type="evidence" value="ECO:0007669"/>
    <property type="project" value="UniProtKB-KW"/>
</dbReference>
<dbReference type="PANTHER" id="PTHR12110">
    <property type="entry name" value="HYDROXYPYRUVATE ISOMERASE"/>
    <property type="match status" value="1"/>
</dbReference>
<evidence type="ECO:0000313" key="4">
    <source>
        <dbReference type="Proteomes" id="UP000184368"/>
    </source>
</evidence>
<feature type="signal peptide" evidence="1">
    <location>
        <begin position="1"/>
        <end position="25"/>
    </location>
</feature>
<dbReference type="Proteomes" id="UP000184368">
    <property type="component" value="Unassembled WGS sequence"/>
</dbReference>
<dbReference type="STRING" id="1302690.BUE76_14530"/>
<reference evidence="3 4" key="1">
    <citation type="submission" date="2016-11" db="EMBL/GenBank/DDBJ databases">
        <authorList>
            <person name="Jaros S."/>
            <person name="Januszkiewicz K."/>
            <person name="Wedrychowicz H."/>
        </authorList>
    </citation>
    <scope>NUCLEOTIDE SEQUENCE [LARGE SCALE GENOMIC DNA]</scope>
    <source>
        <strain evidence="3 4">DSM 26897</strain>
    </source>
</reference>
<accession>A0A1M4XX48</accession>
<keyword evidence="3" id="KW-0413">Isomerase</keyword>
<dbReference type="InterPro" id="IPR050312">
    <property type="entry name" value="IolE/XylAMocC-like"/>
</dbReference>
<dbReference type="AlphaFoldDB" id="A0A1M4XX48"/>
<gene>
    <name evidence="3" type="ORF">SAMN05444008_10470</name>
</gene>
<evidence type="ECO:0000259" key="2">
    <source>
        <dbReference type="Pfam" id="PF01261"/>
    </source>
</evidence>
<evidence type="ECO:0000256" key="1">
    <source>
        <dbReference type="SAM" id="SignalP"/>
    </source>
</evidence>
<proteinExistence type="predicted"/>
<sequence length="288" mass="33020">MKQLLAPLLSLFLFNLMLGVTPICAQAQQPEIGLELYSFRDLFKKDVPGTLQRVKELGIKEIEGGGSYNLDPEVYRQLLREKGLELVSYGAGFEDLEKAPEKVAEQARFYGAKYVVTFWIPHQNKTFTFEDAQRAVTVFNRAGKVLKEAGLSFAYHPHSYEFQPYGKGTFFDYLVKNMDPRYANFQMDVFWFQHAGQNPVAWLKKMPRRFVSLHLKDREKGTKNNTYPDASVETNVVLGTGDVNIRGIMQAAWKIGIRHYFIEDESSRAEVQVPLSIQYLKSLDTVQK</sequence>
<dbReference type="Gene3D" id="3.20.20.150">
    <property type="entry name" value="Divalent-metal-dependent TIM barrel enzymes"/>
    <property type="match status" value="1"/>
</dbReference>
<dbReference type="EMBL" id="FQUO01000004">
    <property type="protein sequence ID" value="SHE97926.1"/>
    <property type="molecule type" value="Genomic_DNA"/>
</dbReference>
<dbReference type="InterPro" id="IPR036237">
    <property type="entry name" value="Xyl_isomerase-like_sf"/>
</dbReference>
<organism evidence="3 4">
    <name type="scientific">Cnuella takakiae</name>
    <dbReference type="NCBI Taxonomy" id="1302690"/>
    <lineage>
        <taxon>Bacteria</taxon>
        <taxon>Pseudomonadati</taxon>
        <taxon>Bacteroidota</taxon>
        <taxon>Chitinophagia</taxon>
        <taxon>Chitinophagales</taxon>
        <taxon>Chitinophagaceae</taxon>
        <taxon>Cnuella</taxon>
    </lineage>
</organism>
<keyword evidence="4" id="KW-1185">Reference proteome</keyword>
<dbReference type="PANTHER" id="PTHR12110:SF41">
    <property type="entry name" value="INOSOSE DEHYDRATASE"/>
    <property type="match status" value="1"/>
</dbReference>
<keyword evidence="1" id="KW-0732">Signal</keyword>
<feature type="chain" id="PRO_5012454498" evidence="1">
    <location>
        <begin position="26"/>
        <end position="288"/>
    </location>
</feature>
<feature type="domain" description="Xylose isomerase-like TIM barrel" evidence="2">
    <location>
        <begin position="51"/>
        <end position="281"/>
    </location>
</feature>
<evidence type="ECO:0000313" key="3">
    <source>
        <dbReference type="EMBL" id="SHE97926.1"/>
    </source>
</evidence>
<dbReference type="SUPFAM" id="SSF51658">
    <property type="entry name" value="Xylose isomerase-like"/>
    <property type="match status" value="1"/>
</dbReference>
<name>A0A1M4XX48_9BACT</name>
<dbReference type="OrthoDB" id="9798407at2"/>
<dbReference type="RefSeq" id="WP_073041146.1">
    <property type="nucleotide sequence ID" value="NZ_FQUO01000004.1"/>
</dbReference>
<protein>
    <submittedName>
        <fullName evidence="3">Sugar phosphate isomerase/epimerase</fullName>
    </submittedName>
</protein>
<dbReference type="Pfam" id="PF01261">
    <property type="entry name" value="AP_endonuc_2"/>
    <property type="match status" value="1"/>
</dbReference>
<dbReference type="InterPro" id="IPR013022">
    <property type="entry name" value="Xyl_isomerase-like_TIM-brl"/>
</dbReference>